<dbReference type="Proteomes" id="UP000000674">
    <property type="component" value="Chromosome"/>
</dbReference>
<feature type="domain" description="Band 7" evidence="5">
    <location>
        <begin position="21"/>
        <end position="178"/>
    </location>
</feature>
<dbReference type="GO" id="GO:0098552">
    <property type="term" value="C:side of membrane"/>
    <property type="evidence" value="ECO:0007669"/>
    <property type="project" value="UniProtKB-ARBA"/>
</dbReference>
<dbReference type="PANTHER" id="PTHR10264:SF19">
    <property type="entry name" value="AT06885P-RELATED"/>
    <property type="match status" value="1"/>
</dbReference>
<evidence type="ECO:0000256" key="2">
    <source>
        <dbReference type="ARBA" id="ARBA00008164"/>
    </source>
</evidence>
<dbReference type="KEGG" id="mtp:Mthe_1730"/>
<dbReference type="InterPro" id="IPR001107">
    <property type="entry name" value="Band_7"/>
</dbReference>
<evidence type="ECO:0000313" key="7">
    <source>
        <dbReference type="Proteomes" id="UP000000674"/>
    </source>
</evidence>
<evidence type="ECO:0000259" key="5">
    <source>
        <dbReference type="SMART" id="SM00244"/>
    </source>
</evidence>
<dbReference type="CDD" id="cd08826">
    <property type="entry name" value="SPFH_eoslipins_u1"/>
    <property type="match status" value="1"/>
</dbReference>
<evidence type="ECO:0000256" key="3">
    <source>
        <dbReference type="ARBA" id="ARBA00022692"/>
    </source>
</evidence>
<dbReference type="GO" id="GO:0005886">
    <property type="term" value="C:plasma membrane"/>
    <property type="evidence" value="ECO:0007669"/>
    <property type="project" value="InterPro"/>
</dbReference>
<name>A0B9X2_METTP</name>
<dbReference type="InterPro" id="IPR043202">
    <property type="entry name" value="Band-7_stomatin-like"/>
</dbReference>
<dbReference type="PRINTS" id="PR00721">
    <property type="entry name" value="STOMATIN"/>
</dbReference>
<protein>
    <submittedName>
        <fullName evidence="6">SPFH domain, Band 7 family protein</fullName>
    </submittedName>
</protein>
<dbReference type="InterPro" id="IPR036013">
    <property type="entry name" value="Band_7/SPFH_dom_sf"/>
</dbReference>
<reference evidence="6 7" key="1">
    <citation type="submission" date="2006-10" db="EMBL/GenBank/DDBJ databases">
        <title>Complete sequence of Methanosaeta thermophila PT.</title>
        <authorList>
            <consortium name="US DOE Joint Genome Institute"/>
            <person name="Copeland A."/>
            <person name="Lucas S."/>
            <person name="Lapidus A."/>
            <person name="Barry K."/>
            <person name="Detter J.C."/>
            <person name="Glavina del Rio T."/>
            <person name="Hammon N."/>
            <person name="Israni S."/>
            <person name="Pitluck S."/>
            <person name="Chain P."/>
            <person name="Malfatti S."/>
            <person name="Shin M."/>
            <person name="Vergez L."/>
            <person name="Schmutz J."/>
            <person name="Larimer F."/>
            <person name="Land M."/>
            <person name="Hauser L."/>
            <person name="Kyrpides N."/>
            <person name="Kim E."/>
            <person name="Smith K.S."/>
            <person name="Ingram-Smith C."/>
            <person name="Richardson P."/>
        </authorList>
    </citation>
    <scope>NUCLEOTIDE SEQUENCE [LARGE SCALE GENOMIC DNA]</scope>
    <source>
        <strain evidence="7">DSM 6194 / JCM 14653 / NBRC 101360 / PT</strain>
    </source>
</reference>
<dbReference type="InterPro" id="IPR001972">
    <property type="entry name" value="Stomatin_HflK_fam"/>
</dbReference>
<proteinExistence type="inferred from homology"/>
<accession>A0B9X2</accession>
<keyword evidence="7" id="KW-1185">Reference proteome</keyword>
<dbReference type="GeneID" id="4462923"/>
<gene>
    <name evidence="6" type="ordered locus">Mthe_1730</name>
</gene>
<dbReference type="EMBL" id="CP000477">
    <property type="protein sequence ID" value="ABK15496.1"/>
    <property type="molecule type" value="Genomic_DNA"/>
</dbReference>
<dbReference type="AlphaFoldDB" id="A0B9X2"/>
<dbReference type="SUPFAM" id="SSF117892">
    <property type="entry name" value="Band 7/SPFH domain"/>
    <property type="match status" value="1"/>
</dbReference>
<dbReference type="Gene3D" id="3.30.479.30">
    <property type="entry name" value="Band 7 domain"/>
    <property type="match status" value="1"/>
</dbReference>
<dbReference type="FunFam" id="3.30.479.30:FF:000004">
    <property type="entry name" value="Putative membrane protease family, stomatin"/>
    <property type="match status" value="1"/>
</dbReference>
<sequence length="265" mass="29480">MALFDSQLPIVIVILLILLSQSMKIVREYERVVIFRLGRYSGVKGPGLFFIIPIIDRVQLIDLRVVTIDVQKQVVITRDNVTVDVDAVIYYRVMDPAKAVIQVENYRVATALLSQTTLRDVLGQIDLDDLLSKREELNLKLQAILDRHTDPWGIKVTAVTLRDVSLPESMMRAIAKQAEAEREKRSRIILADGELQASKTMAEAAALYQHAPIAIKLRELQTLAEIARERNLIVVTSGADVGSTTGIVAGIQRAVEETGRGESRA</sequence>
<keyword evidence="4" id="KW-0472">Membrane</keyword>
<dbReference type="Gene3D" id="6.10.250.2090">
    <property type="match status" value="1"/>
</dbReference>
<dbReference type="Pfam" id="PF01145">
    <property type="entry name" value="Band_7"/>
    <property type="match status" value="1"/>
</dbReference>
<dbReference type="HOGENOM" id="CLU_024949_3_3_2"/>
<dbReference type="STRING" id="349307.Mthe_1730"/>
<evidence type="ECO:0000256" key="4">
    <source>
        <dbReference type="ARBA" id="ARBA00022989"/>
    </source>
</evidence>
<keyword evidence="4" id="KW-1133">Transmembrane helix</keyword>
<organism evidence="6 7">
    <name type="scientific">Methanothrix thermoacetophila (strain DSM 6194 / JCM 14653 / NBRC 101360 / PT)</name>
    <name type="common">Methanosaeta thermophila</name>
    <dbReference type="NCBI Taxonomy" id="349307"/>
    <lineage>
        <taxon>Archaea</taxon>
        <taxon>Methanobacteriati</taxon>
        <taxon>Methanobacteriota</taxon>
        <taxon>Stenosarchaea group</taxon>
        <taxon>Methanomicrobia</taxon>
        <taxon>Methanotrichales</taxon>
        <taxon>Methanotrichaceae</taxon>
        <taxon>Methanothrix</taxon>
    </lineage>
</organism>
<keyword evidence="3" id="KW-0812">Transmembrane</keyword>
<comment type="subcellular location">
    <subcellularLocation>
        <location evidence="1">Membrane</location>
        <topology evidence="1">Single-pass membrane protein</topology>
    </subcellularLocation>
</comment>
<evidence type="ECO:0000256" key="1">
    <source>
        <dbReference type="ARBA" id="ARBA00004167"/>
    </source>
</evidence>
<dbReference type="SMART" id="SM00244">
    <property type="entry name" value="PHB"/>
    <property type="match status" value="1"/>
</dbReference>
<evidence type="ECO:0000313" key="6">
    <source>
        <dbReference type="EMBL" id="ABK15496.1"/>
    </source>
</evidence>
<comment type="similarity">
    <text evidence="2">Belongs to the band 7/mec-2 family.</text>
</comment>
<dbReference type="PANTHER" id="PTHR10264">
    <property type="entry name" value="BAND 7 PROTEIN-RELATED"/>
    <property type="match status" value="1"/>
</dbReference>
<dbReference type="RefSeq" id="WP_011696874.1">
    <property type="nucleotide sequence ID" value="NC_008553.1"/>
</dbReference>